<feature type="binding site" evidence="6">
    <location>
        <begin position="11"/>
        <end position="13"/>
    </location>
    <ligand>
        <name>FMN</name>
        <dbReference type="ChEBI" id="CHEBI:58210"/>
    </ligand>
</feature>
<dbReference type="InterPro" id="IPR004507">
    <property type="entry name" value="UbiX-like"/>
</dbReference>
<feature type="binding site" evidence="6">
    <location>
        <begin position="90"/>
        <end position="93"/>
    </location>
    <ligand>
        <name>FMN</name>
        <dbReference type="ChEBI" id="CHEBI:58210"/>
    </ligand>
</feature>
<protein>
    <recommendedName>
        <fullName evidence="6">Flavin prenyltransferase UbiX</fullName>
        <ecNumber evidence="6">2.5.1.129</ecNumber>
    </recommendedName>
</protein>
<dbReference type="HOGENOM" id="CLU_074522_2_1_2"/>
<keyword evidence="2 6" id="KW-0285">Flavoprotein</keyword>
<evidence type="ECO:0000313" key="8">
    <source>
        <dbReference type="EMBL" id="ADY01143.1"/>
    </source>
</evidence>
<comment type="similarity">
    <text evidence="5 6">Belongs to the UbiX/PAD1 family.</text>
</comment>
<evidence type="ECO:0000313" key="9">
    <source>
        <dbReference type="Proteomes" id="UP000007485"/>
    </source>
</evidence>
<keyword evidence="1 6" id="KW-0637">Prenyltransferase</keyword>
<dbReference type="AlphaFoldDB" id="F0QXA4"/>
<evidence type="ECO:0000256" key="4">
    <source>
        <dbReference type="ARBA" id="ARBA00022679"/>
    </source>
</evidence>
<comment type="function">
    <text evidence="6">Flavin prenyltransferase that catalyzes the synthesis of the prenylated FMN cofactor (prenyl-FMN) for 4-hydroxy-3-polyprenylbenzoic acid decarboxylase UbiD. The prenyltransferase is metal-independent and links a dimethylallyl moiety from dimethylallyl monophosphate (DMAP) to the flavin N5 and C6 atoms of FMN.</text>
</comment>
<dbReference type="KEGG" id="vmo:VMUT_0933"/>
<dbReference type="GO" id="GO:0016831">
    <property type="term" value="F:carboxy-lyase activity"/>
    <property type="evidence" value="ECO:0007669"/>
    <property type="project" value="TreeGrafter"/>
</dbReference>
<feature type="binding site" evidence="6">
    <location>
        <position position="171"/>
    </location>
    <ligand>
        <name>dimethylallyl phosphate</name>
        <dbReference type="ChEBI" id="CHEBI:88052"/>
    </ligand>
</feature>
<dbReference type="STRING" id="985053.VMUT_0933"/>
<dbReference type="Proteomes" id="UP000007485">
    <property type="component" value="Chromosome"/>
</dbReference>
<dbReference type="Gene3D" id="3.40.50.1950">
    <property type="entry name" value="Flavin prenyltransferase-like"/>
    <property type="match status" value="1"/>
</dbReference>
<dbReference type="eggNOG" id="arCOG01703">
    <property type="taxonomic scope" value="Archaea"/>
</dbReference>
<dbReference type="PANTHER" id="PTHR43374">
    <property type="entry name" value="FLAVIN PRENYLTRANSFERASE"/>
    <property type="match status" value="1"/>
</dbReference>
<feature type="binding site" evidence="6">
    <location>
        <position position="39"/>
    </location>
    <ligand>
        <name>FMN</name>
        <dbReference type="ChEBI" id="CHEBI:58210"/>
    </ligand>
</feature>
<evidence type="ECO:0000256" key="6">
    <source>
        <dbReference type="HAMAP-Rule" id="MF_01984"/>
    </source>
</evidence>
<organism evidence="8 9">
    <name type="scientific">Vulcanisaeta moutnovskia (strain 768-28)</name>
    <dbReference type="NCBI Taxonomy" id="985053"/>
    <lineage>
        <taxon>Archaea</taxon>
        <taxon>Thermoproteota</taxon>
        <taxon>Thermoprotei</taxon>
        <taxon>Thermoproteales</taxon>
        <taxon>Thermoproteaceae</taxon>
        <taxon>Vulcanisaeta</taxon>
    </lineage>
</organism>
<accession>F0QXA4</accession>
<proteinExistence type="inferred from homology"/>
<feature type="domain" description="Flavoprotein" evidence="7">
    <location>
        <begin position="4"/>
        <end position="176"/>
    </location>
</feature>
<keyword evidence="3 6" id="KW-0288">FMN</keyword>
<dbReference type="RefSeq" id="WP_013604305.1">
    <property type="nucleotide sequence ID" value="NC_015151.1"/>
</dbReference>
<dbReference type="PANTHER" id="PTHR43374:SF1">
    <property type="entry name" value="FLAVIN PRENYLTRANSFERASE PAD1, MITOCHONDRIAL"/>
    <property type="match status" value="1"/>
</dbReference>
<dbReference type="EMBL" id="CP002529">
    <property type="protein sequence ID" value="ADY01143.1"/>
    <property type="molecule type" value="Genomic_DNA"/>
</dbReference>
<evidence type="ECO:0000256" key="5">
    <source>
        <dbReference type="ARBA" id="ARBA00060793"/>
    </source>
</evidence>
<evidence type="ECO:0000256" key="2">
    <source>
        <dbReference type="ARBA" id="ARBA00022630"/>
    </source>
</evidence>
<evidence type="ECO:0000256" key="1">
    <source>
        <dbReference type="ARBA" id="ARBA00022602"/>
    </source>
</evidence>
<sequence>MMRKIVVGITGASGVIYGVRFLETVRKYSTNTEIHLVMSNTAINIIKHEVGLDGESLSRLADRVYGEDELGAPIASGSFKHDGMVIIPCSMKTLASIAHGITDNLISRAADVTLKERRKLILVIRETPLNLVHIKNMELVTLAGAIVMPAAPAFYNKPRTIDDMVNFIVGRVLDLLGIENELYRRWGGYSEE</sequence>
<dbReference type="FunFam" id="3.40.50.1950:FF:000001">
    <property type="entry name" value="Flavin prenyltransferase UbiX"/>
    <property type="match status" value="1"/>
</dbReference>
<feature type="binding site" evidence="6">
    <location>
        <position position="125"/>
    </location>
    <ligand>
        <name>FMN</name>
        <dbReference type="ChEBI" id="CHEBI:58210"/>
    </ligand>
</feature>
<dbReference type="GeneID" id="10288585"/>
<dbReference type="Pfam" id="PF02441">
    <property type="entry name" value="Flavoprotein"/>
    <property type="match status" value="1"/>
</dbReference>
<dbReference type="NCBIfam" id="TIGR00421">
    <property type="entry name" value="ubiX_pad"/>
    <property type="match status" value="1"/>
</dbReference>
<evidence type="ECO:0000259" key="7">
    <source>
        <dbReference type="Pfam" id="PF02441"/>
    </source>
</evidence>
<gene>
    <name evidence="6" type="primary">ubiX</name>
    <name evidence="8" type="ordered locus">VMUT_0933</name>
</gene>
<name>F0QXA4_VULM7</name>
<dbReference type="GO" id="GO:0106141">
    <property type="term" value="F:flavin prenyltransferase activity"/>
    <property type="evidence" value="ECO:0007669"/>
    <property type="project" value="UniProtKB-EC"/>
</dbReference>
<comment type="catalytic activity">
    <reaction evidence="6">
        <text>dimethylallyl phosphate + FMNH2 = prenylated FMNH2 + phosphate</text>
        <dbReference type="Rhea" id="RHEA:37743"/>
        <dbReference type="ChEBI" id="CHEBI:43474"/>
        <dbReference type="ChEBI" id="CHEBI:57618"/>
        <dbReference type="ChEBI" id="CHEBI:87467"/>
        <dbReference type="ChEBI" id="CHEBI:88052"/>
        <dbReference type="EC" id="2.5.1.129"/>
    </reaction>
</comment>
<dbReference type="InterPro" id="IPR036551">
    <property type="entry name" value="Flavin_trans-like"/>
</dbReference>
<dbReference type="InterPro" id="IPR003382">
    <property type="entry name" value="Flavoprotein"/>
</dbReference>
<dbReference type="SUPFAM" id="SSF52507">
    <property type="entry name" value="Homo-oligomeric flavin-containing Cys decarboxylases, HFCD"/>
    <property type="match status" value="1"/>
</dbReference>
<comment type="caution">
    <text evidence="6">Lacks conserved residue(s) required for the propagation of feature annotation.</text>
</comment>
<keyword evidence="4 6" id="KW-0808">Transferase</keyword>
<reference evidence="8 9" key="1">
    <citation type="journal article" date="2011" name="J. Bacteriol.">
        <title>Complete genome sequence of 'Vulcanisaeta moutnovskia' strain 768-28, a novel member of the hyperthermophilic crenarchaeal genus vulcanisaeta.</title>
        <authorList>
            <person name="Gumerov V.M."/>
            <person name="Mardanov A.V."/>
            <person name="Beletsky A.V."/>
            <person name="Prokofeva M.I."/>
            <person name="Bonch-Osmolovskaya E.A."/>
            <person name="Ravin N.V."/>
            <person name="Skryabin K.G."/>
        </authorList>
    </citation>
    <scope>NUCLEOTIDE SEQUENCE [LARGE SCALE GENOMIC DNA]</scope>
    <source>
        <strain evidence="8 9">768-28</strain>
    </source>
</reference>
<dbReference type="EC" id="2.5.1.129" evidence="6"/>
<dbReference type="HAMAP" id="MF_01984">
    <property type="entry name" value="ubiX_pad"/>
    <property type="match status" value="1"/>
</dbReference>
<feature type="binding site" evidence="6">
    <location>
        <position position="155"/>
    </location>
    <ligand>
        <name>dimethylallyl phosphate</name>
        <dbReference type="ChEBI" id="CHEBI:88052"/>
    </ligand>
</feature>
<evidence type="ECO:0000256" key="3">
    <source>
        <dbReference type="ARBA" id="ARBA00022643"/>
    </source>
</evidence>
<dbReference type="NCBIfam" id="NF004685">
    <property type="entry name" value="PRK06029.1"/>
    <property type="match status" value="1"/>
</dbReference>
<keyword evidence="9" id="KW-1185">Reference proteome</keyword>